<protein>
    <submittedName>
        <fullName evidence="1">Uncharacterized protein</fullName>
    </submittedName>
</protein>
<dbReference type="EMBL" id="CAKOFQ010006826">
    <property type="protein sequence ID" value="CAH1974511.1"/>
    <property type="molecule type" value="Genomic_DNA"/>
</dbReference>
<dbReference type="Proteomes" id="UP001152888">
    <property type="component" value="Unassembled WGS sequence"/>
</dbReference>
<sequence length="28" mass="3378">MQGLSRWSIQRKWVNLGMKDVFPNKEND</sequence>
<comment type="caution">
    <text evidence="1">The sequence shown here is derived from an EMBL/GenBank/DDBJ whole genome shotgun (WGS) entry which is preliminary data.</text>
</comment>
<proteinExistence type="predicted"/>
<organism evidence="1 2">
    <name type="scientific">Acanthoscelides obtectus</name>
    <name type="common">Bean weevil</name>
    <name type="synonym">Bruchus obtectus</name>
    <dbReference type="NCBI Taxonomy" id="200917"/>
    <lineage>
        <taxon>Eukaryota</taxon>
        <taxon>Metazoa</taxon>
        <taxon>Ecdysozoa</taxon>
        <taxon>Arthropoda</taxon>
        <taxon>Hexapoda</taxon>
        <taxon>Insecta</taxon>
        <taxon>Pterygota</taxon>
        <taxon>Neoptera</taxon>
        <taxon>Endopterygota</taxon>
        <taxon>Coleoptera</taxon>
        <taxon>Polyphaga</taxon>
        <taxon>Cucujiformia</taxon>
        <taxon>Chrysomeloidea</taxon>
        <taxon>Chrysomelidae</taxon>
        <taxon>Bruchinae</taxon>
        <taxon>Bruchini</taxon>
        <taxon>Acanthoscelides</taxon>
    </lineage>
</organism>
<gene>
    <name evidence="1" type="ORF">ACAOBT_LOCUS11146</name>
</gene>
<dbReference type="AlphaFoldDB" id="A0A9P0KHR8"/>
<evidence type="ECO:0000313" key="2">
    <source>
        <dbReference type="Proteomes" id="UP001152888"/>
    </source>
</evidence>
<accession>A0A9P0KHR8</accession>
<name>A0A9P0KHR8_ACAOB</name>
<keyword evidence="2" id="KW-1185">Reference proteome</keyword>
<evidence type="ECO:0000313" key="1">
    <source>
        <dbReference type="EMBL" id="CAH1974511.1"/>
    </source>
</evidence>
<reference evidence="1" key="1">
    <citation type="submission" date="2022-03" db="EMBL/GenBank/DDBJ databases">
        <authorList>
            <person name="Sayadi A."/>
        </authorList>
    </citation>
    <scope>NUCLEOTIDE SEQUENCE</scope>
</reference>